<evidence type="ECO:0000256" key="2">
    <source>
        <dbReference type="ARBA" id="ARBA00008985"/>
    </source>
</evidence>
<name>A0ABD0YNC9_9HEMI</name>
<evidence type="ECO:0000313" key="10">
    <source>
        <dbReference type="EMBL" id="KAL1132606.1"/>
    </source>
</evidence>
<feature type="domain" description="Protein N-terminal glutamine amidohydrolase alpha beta roll" evidence="9">
    <location>
        <begin position="7"/>
        <end position="155"/>
    </location>
</feature>
<dbReference type="GO" id="GO:0008418">
    <property type="term" value="F:protein-N-terminal asparagine amidohydrolase activity"/>
    <property type="evidence" value="ECO:0007669"/>
    <property type="project" value="UniProtKB-UniRule"/>
</dbReference>
<comment type="caution">
    <text evidence="10">The sequence shown here is derived from an EMBL/GenBank/DDBJ whole genome shotgun (WGS) entry which is preliminary data.</text>
</comment>
<sequence>MLFFFVNVFCSEENVWKLCEKLKKNNNIRIEEFYAVFVSNDQRLVPLFYQKSAIDEGFSDGKVIWDYHVILVQKGASEVNVFDMDCTLPFPSKFQLYCYFCLGSDQLLDPQFHRMFRVIPAEVYLTSFASDRRHMKKINGSWLKDPPPYEPIRCDSGLYDILFFFINVR</sequence>
<evidence type="ECO:0000256" key="3">
    <source>
        <dbReference type="ARBA" id="ARBA00011245"/>
    </source>
</evidence>
<evidence type="ECO:0000256" key="8">
    <source>
        <dbReference type="RuleBase" id="RU367082"/>
    </source>
</evidence>
<dbReference type="AlphaFoldDB" id="A0ABD0YNC9"/>
<accession>A0ABD0YNC9</accession>
<dbReference type="PANTHER" id="PTHR13035:SF0">
    <property type="entry name" value="PROTEIN N-TERMINAL GLUTAMINE AMIDOHYDROLASE"/>
    <property type="match status" value="1"/>
</dbReference>
<evidence type="ECO:0000259" key="9">
    <source>
        <dbReference type="Pfam" id="PF09764"/>
    </source>
</evidence>
<evidence type="ECO:0000256" key="4">
    <source>
        <dbReference type="ARBA" id="ARBA00012718"/>
    </source>
</evidence>
<comment type="catalytic activity">
    <reaction evidence="7 8">
        <text>N-terminal L-glutaminyl-[protein] + H2O = N-terminal L-glutamyl-[protein] + NH4(+)</text>
        <dbReference type="Rhea" id="RHEA:50680"/>
        <dbReference type="Rhea" id="RHEA-COMP:12668"/>
        <dbReference type="Rhea" id="RHEA-COMP:12777"/>
        <dbReference type="ChEBI" id="CHEBI:15377"/>
        <dbReference type="ChEBI" id="CHEBI:28938"/>
        <dbReference type="ChEBI" id="CHEBI:64721"/>
        <dbReference type="ChEBI" id="CHEBI:64722"/>
        <dbReference type="EC" id="3.5.1.122"/>
    </reaction>
</comment>
<evidence type="ECO:0000256" key="7">
    <source>
        <dbReference type="ARBA" id="ARBA00048768"/>
    </source>
</evidence>
<reference evidence="10 11" key="1">
    <citation type="submission" date="2024-07" db="EMBL/GenBank/DDBJ databases">
        <title>Chromosome-level genome assembly of the water stick insect Ranatra chinensis (Heteroptera: Nepidae).</title>
        <authorList>
            <person name="Liu X."/>
        </authorList>
    </citation>
    <scope>NUCLEOTIDE SEQUENCE [LARGE SCALE GENOMIC DNA]</scope>
    <source>
        <strain evidence="10">Cailab_2021Rc</strain>
        <tissue evidence="10">Muscle</tissue>
    </source>
</reference>
<evidence type="ECO:0000256" key="6">
    <source>
        <dbReference type="ARBA" id="ARBA00022801"/>
    </source>
</evidence>
<dbReference type="EMBL" id="JBFDAA010000005">
    <property type="protein sequence ID" value="KAL1132606.1"/>
    <property type="molecule type" value="Genomic_DNA"/>
</dbReference>
<dbReference type="GO" id="GO:0070773">
    <property type="term" value="F:protein-N-terminal glutamine amidohydrolase activity"/>
    <property type="evidence" value="ECO:0007669"/>
    <property type="project" value="UniProtKB-UniRule"/>
</dbReference>
<dbReference type="Pfam" id="PF09764">
    <property type="entry name" value="Nt_Gln_amidase"/>
    <property type="match status" value="1"/>
</dbReference>
<dbReference type="InterPro" id="IPR023128">
    <property type="entry name" value="Prot_N_Gln_amidohydro_ab_roll"/>
</dbReference>
<dbReference type="InterPro" id="IPR037132">
    <property type="entry name" value="N_Gln_amidohydro_ab_roll_sf"/>
</dbReference>
<dbReference type="Gene3D" id="3.10.620.10">
    <property type="entry name" value="Protein N-terminal glutamine amidohydrolase, alpha beta roll"/>
    <property type="match status" value="1"/>
</dbReference>
<dbReference type="InterPro" id="IPR039733">
    <property type="entry name" value="NTAQ1"/>
</dbReference>
<keyword evidence="6 8" id="KW-0378">Hydrolase</keyword>
<evidence type="ECO:0000256" key="5">
    <source>
        <dbReference type="ARBA" id="ARBA00021247"/>
    </source>
</evidence>
<organism evidence="10 11">
    <name type="scientific">Ranatra chinensis</name>
    <dbReference type="NCBI Taxonomy" id="642074"/>
    <lineage>
        <taxon>Eukaryota</taxon>
        <taxon>Metazoa</taxon>
        <taxon>Ecdysozoa</taxon>
        <taxon>Arthropoda</taxon>
        <taxon>Hexapoda</taxon>
        <taxon>Insecta</taxon>
        <taxon>Pterygota</taxon>
        <taxon>Neoptera</taxon>
        <taxon>Paraneoptera</taxon>
        <taxon>Hemiptera</taxon>
        <taxon>Heteroptera</taxon>
        <taxon>Panheteroptera</taxon>
        <taxon>Nepomorpha</taxon>
        <taxon>Nepidae</taxon>
        <taxon>Ranatrinae</taxon>
        <taxon>Ranatra</taxon>
    </lineage>
</organism>
<dbReference type="Proteomes" id="UP001558652">
    <property type="component" value="Unassembled WGS sequence"/>
</dbReference>
<proteinExistence type="inferred from homology"/>
<dbReference type="EC" id="3.5.1.122" evidence="4 8"/>
<comment type="similarity">
    <text evidence="2 8">Belongs to the NTAQ1 family.</text>
</comment>
<evidence type="ECO:0000313" key="11">
    <source>
        <dbReference type="Proteomes" id="UP001558652"/>
    </source>
</evidence>
<comment type="subunit">
    <text evidence="3 8">Monomer.</text>
</comment>
<protein>
    <recommendedName>
        <fullName evidence="5 8">Protein N-terminal glutamine amidohydrolase</fullName>
        <ecNumber evidence="4 8">3.5.1.122</ecNumber>
    </recommendedName>
    <alternativeName>
        <fullName evidence="8">Protein NH2-terminal glutamine deamidase</fullName>
    </alternativeName>
</protein>
<gene>
    <name evidence="10" type="ORF">AAG570_010558</name>
</gene>
<dbReference type="PANTHER" id="PTHR13035">
    <property type="entry name" value="PROTEIN N-TERMINAL GLUTAMINE AMIDOHYDROLASE"/>
    <property type="match status" value="1"/>
</dbReference>
<comment type="function">
    <text evidence="1 8">Mediates the side-chain deamidation of N-terminal glutamine residues to glutamate, an important step in N-end rule pathway of protein degradation. Conversion of the resulting N-terminal glutamine to glutamate renders the protein susceptible to arginylation, polyubiquitination and degradation as specified by the N-end rule. Does not act on substrates with internal or C-terminal glutamine and does not act on non-glutamine residues in any position.</text>
</comment>
<keyword evidence="11" id="KW-1185">Reference proteome</keyword>
<evidence type="ECO:0000256" key="1">
    <source>
        <dbReference type="ARBA" id="ARBA00003923"/>
    </source>
</evidence>